<keyword evidence="1" id="KW-0812">Transmembrane</keyword>
<protein>
    <submittedName>
        <fullName evidence="2">Uncharacterized protein</fullName>
    </submittedName>
</protein>
<keyword evidence="1" id="KW-0472">Membrane</keyword>
<comment type="caution">
    <text evidence="2">The sequence shown here is derived from an EMBL/GenBank/DDBJ whole genome shotgun (WGS) entry which is preliminary data.</text>
</comment>
<dbReference type="EMBL" id="MRWU01000001">
    <property type="protein sequence ID" value="OSX96539.1"/>
    <property type="molecule type" value="Genomic_DNA"/>
</dbReference>
<evidence type="ECO:0000256" key="1">
    <source>
        <dbReference type="SAM" id="Phobius"/>
    </source>
</evidence>
<keyword evidence="1" id="KW-1133">Transmembrane helix</keyword>
<proteinExistence type="predicted"/>
<organism evidence="2 3">
    <name type="scientific">Bacillus mycoides</name>
    <dbReference type="NCBI Taxonomy" id="1405"/>
    <lineage>
        <taxon>Bacteria</taxon>
        <taxon>Bacillati</taxon>
        <taxon>Bacillota</taxon>
        <taxon>Bacilli</taxon>
        <taxon>Bacillales</taxon>
        <taxon>Bacillaceae</taxon>
        <taxon>Bacillus</taxon>
        <taxon>Bacillus cereus group</taxon>
    </lineage>
</organism>
<evidence type="ECO:0000313" key="2">
    <source>
        <dbReference type="EMBL" id="OSX96539.1"/>
    </source>
</evidence>
<sequence length="45" mass="5087">MLGQGGTGNEKVGLFILYIVCTGLYISKTIKEEDIQFLKIKHMKK</sequence>
<evidence type="ECO:0000313" key="3">
    <source>
        <dbReference type="Proteomes" id="UP000194131"/>
    </source>
</evidence>
<dbReference type="Proteomes" id="UP000194131">
    <property type="component" value="Unassembled WGS sequence"/>
</dbReference>
<feature type="transmembrane region" description="Helical" evidence="1">
    <location>
        <begin position="12"/>
        <end position="30"/>
    </location>
</feature>
<dbReference type="AlphaFoldDB" id="A0AAP8BH78"/>
<name>A0AAP8BH78_BACMY</name>
<accession>A0AAP8BH78</accession>
<gene>
    <name evidence="2" type="ORF">S3E15_00170</name>
</gene>
<reference evidence="2 3" key="1">
    <citation type="submission" date="2016-12" db="EMBL/GenBank/DDBJ databases">
        <title>Genome Sequences of Twelve Sporeforming Bacillus Species Isolated from Foods.</title>
        <authorList>
            <person name="De Jong A."/>
            <person name="Holsappel S."/>
            <person name="Kuipers O.P."/>
        </authorList>
    </citation>
    <scope>NUCLEOTIDE SEQUENCE [LARGE SCALE GENOMIC DNA]</scope>
    <source>
        <strain evidence="2 3">S3E15</strain>
    </source>
</reference>